<evidence type="ECO:0000313" key="9">
    <source>
        <dbReference type="Proteomes" id="UP001375240"/>
    </source>
</evidence>
<sequence length="302" mass="33268">MMPDTRQMASSGGLSLASLGFKMLTPLLFYSDIDPGPTTRGRPSISPDGIRYDLILIWGWMNASPRHLVKYIQLHRSLQPGVPILFASSTTTSWLGITGNLHRSLPLIYDVVKGLPEDPRIFVHAFSNGGAGSFAEFLTLYRRNEGNAFPVSAMLMDSAPGDSKFPSALTRAAYAFLEAVHNSTLRTILFPLVYLAIFLTYLPSMLLGLENPIGKLKRILNDETFVSEGGVRGYIYCKGDIMVGWENVVEHADQASERGWNVLQAGFDGGNHVGCYRYHPDEYINFVLQLRSIGASSTAASR</sequence>
<evidence type="ECO:0000256" key="4">
    <source>
        <dbReference type="ARBA" id="ARBA00023136"/>
    </source>
</evidence>
<evidence type="ECO:0000256" key="5">
    <source>
        <dbReference type="ARBA" id="ARBA00023242"/>
    </source>
</evidence>
<evidence type="ECO:0008006" key="10">
    <source>
        <dbReference type="Google" id="ProtNLM"/>
    </source>
</evidence>
<organism evidence="8 9">
    <name type="scientific">Orbilia brochopaga</name>
    <dbReference type="NCBI Taxonomy" id="3140254"/>
    <lineage>
        <taxon>Eukaryota</taxon>
        <taxon>Fungi</taxon>
        <taxon>Dikarya</taxon>
        <taxon>Ascomycota</taxon>
        <taxon>Pezizomycotina</taxon>
        <taxon>Orbiliomycetes</taxon>
        <taxon>Orbiliales</taxon>
        <taxon>Orbiliaceae</taxon>
        <taxon>Orbilia</taxon>
    </lineage>
</organism>
<dbReference type="EMBL" id="JAVHNQ010000006">
    <property type="protein sequence ID" value="KAK6343778.1"/>
    <property type="molecule type" value="Genomic_DNA"/>
</dbReference>
<reference evidence="8 9" key="1">
    <citation type="submission" date="2019-10" db="EMBL/GenBank/DDBJ databases">
        <authorList>
            <person name="Palmer J.M."/>
        </authorList>
    </citation>
    <scope>NUCLEOTIDE SEQUENCE [LARGE SCALE GENOMIC DNA]</scope>
    <source>
        <strain evidence="8 9">TWF696</strain>
    </source>
</reference>
<gene>
    <name evidence="8" type="ORF">TWF696_007440</name>
</gene>
<evidence type="ECO:0000256" key="7">
    <source>
        <dbReference type="SAM" id="Phobius"/>
    </source>
</evidence>
<evidence type="ECO:0000313" key="8">
    <source>
        <dbReference type="EMBL" id="KAK6343778.1"/>
    </source>
</evidence>
<keyword evidence="9" id="KW-1185">Reference proteome</keyword>
<proteinExistence type="predicted"/>
<feature type="transmembrane region" description="Helical" evidence="7">
    <location>
        <begin position="188"/>
        <end position="209"/>
    </location>
</feature>
<dbReference type="Pfam" id="PF05705">
    <property type="entry name" value="DUF829"/>
    <property type="match status" value="1"/>
</dbReference>
<name>A0AAV9UK82_9PEZI</name>
<dbReference type="PANTHER" id="PTHR12265:SF30">
    <property type="entry name" value="TRANSMEMBRANE PROTEIN 53"/>
    <property type="match status" value="1"/>
</dbReference>
<evidence type="ECO:0000256" key="1">
    <source>
        <dbReference type="ARBA" id="ARBA00004126"/>
    </source>
</evidence>
<accession>A0AAV9UK82</accession>
<dbReference type="InterPro" id="IPR008547">
    <property type="entry name" value="DUF829_TMEM53"/>
</dbReference>
<evidence type="ECO:0000256" key="2">
    <source>
        <dbReference type="ARBA" id="ARBA00022692"/>
    </source>
</evidence>
<keyword evidence="5" id="KW-0539">Nucleus</keyword>
<dbReference type="Proteomes" id="UP001375240">
    <property type="component" value="Unassembled WGS sequence"/>
</dbReference>
<dbReference type="PANTHER" id="PTHR12265">
    <property type="entry name" value="TRANSMEMBRANE PROTEIN 53"/>
    <property type="match status" value="1"/>
</dbReference>
<protein>
    <recommendedName>
        <fullName evidence="10">Indole-diterpene biosynthesis protein PaxU</fullName>
    </recommendedName>
</protein>
<dbReference type="AlphaFoldDB" id="A0AAV9UK82"/>
<keyword evidence="4 7" id="KW-0472">Membrane</keyword>
<evidence type="ECO:0000256" key="6">
    <source>
        <dbReference type="ARBA" id="ARBA00037847"/>
    </source>
</evidence>
<evidence type="ECO:0000256" key="3">
    <source>
        <dbReference type="ARBA" id="ARBA00022989"/>
    </source>
</evidence>
<keyword evidence="3 7" id="KW-1133">Transmembrane helix</keyword>
<keyword evidence="2 7" id="KW-0812">Transmembrane</keyword>
<comment type="subcellular location">
    <subcellularLocation>
        <location evidence="6">Endomembrane system</location>
        <topology evidence="6">Single-pass membrane protein</topology>
    </subcellularLocation>
    <subcellularLocation>
        <location evidence="1">Nucleus membrane</location>
    </subcellularLocation>
</comment>
<comment type="caution">
    <text evidence="8">The sequence shown here is derived from an EMBL/GenBank/DDBJ whole genome shotgun (WGS) entry which is preliminary data.</text>
</comment>
<dbReference type="GO" id="GO:0031965">
    <property type="term" value="C:nuclear membrane"/>
    <property type="evidence" value="ECO:0007669"/>
    <property type="project" value="UniProtKB-SubCell"/>
</dbReference>